<name>A0A0F5MWY7_9MYCO</name>
<evidence type="ECO:0000313" key="6">
    <source>
        <dbReference type="Proteomes" id="UP000034416"/>
    </source>
</evidence>
<sequence>MDPMSQAADQQNPPARRVLWRRTLHAAPTRGALVLTALGGLLIAGLITVVPVVGDGPGGLLGRLNAEPAAAGGGKGAGPGLGLGTVKGNDAIDHAVAGDCLNWPNNDLDGATIVNCAEEHKFEVAGPVDMKMFPGAEYGPDAPPPSMARIEQITQEQCESAVRRYLGAKFDPHSKFVASMLWAGERAWRQHGERRMLCGLQLPGVGGQQTAFVGKVADIDQSKVWPPGTCLGIDPGTNQPNDVPVDCAAPHTKEVTGTVNLAERFPDALPPEAEQDAFIKDSCTRLTDAYLDPVQLRDTTLTLTYATVSLPSWSAGSREVACSLGATLGNGGWAALINSARGPLLINGQPPIPPPSIPAERLNQLPAGSQPR</sequence>
<dbReference type="PATRIC" id="fig|342002.3.peg.2473"/>
<proteinExistence type="predicted"/>
<dbReference type="Proteomes" id="UP000192327">
    <property type="component" value="Unassembled WGS sequence"/>
</dbReference>
<evidence type="ECO:0000313" key="5">
    <source>
        <dbReference type="EMBL" id="OQZ96393.1"/>
    </source>
</evidence>
<dbReference type="EMBL" id="LASW01000039">
    <property type="protein sequence ID" value="KKB99260.1"/>
    <property type="molecule type" value="Genomic_DNA"/>
</dbReference>
<evidence type="ECO:0000313" key="7">
    <source>
        <dbReference type="Proteomes" id="UP000192327"/>
    </source>
</evidence>
<dbReference type="OrthoDB" id="4266126at2"/>
<dbReference type="EMBL" id="MVHH01000024">
    <property type="protein sequence ID" value="OQZ96393.1"/>
    <property type="molecule type" value="Genomic_DNA"/>
</dbReference>
<evidence type="ECO:0000256" key="2">
    <source>
        <dbReference type="SAM" id="Phobius"/>
    </source>
</evidence>
<dbReference type="STRING" id="342002.BST15_12615"/>
<evidence type="ECO:0000259" key="3">
    <source>
        <dbReference type="Pfam" id="PF13845"/>
    </source>
</evidence>
<evidence type="ECO:0000313" key="4">
    <source>
        <dbReference type="EMBL" id="KKB99260.1"/>
    </source>
</evidence>
<evidence type="ECO:0000256" key="1">
    <source>
        <dbReference type="SAM" id="MobiDB-lite"/>
    </source>
</evidence>
<keyword evidence="7" id="KW-1185">Reference proteome</keyword>
<keyword evidence="2" id="KW-1133">Transmembrane helix</keyword>
<protein>
    <submittedName>
        <fullName evidence="4">Membrane protein</fullName>
    </submittedName>
</protein>
<dbReference type="Pfam" id="PF13845">
    <property type="entry name" value="Septum_form"/>
    <property type="match status" value="1"/>
</dbReference>
<reference evidence="6" key="1">
    <citation type="submission" date="2015-04" db="EMBL/GenBank/DDBJ databases">
        <title>Genome sequence of Mycobacterium arupense GUC1.</title>
        <authorList>
            <person name="Greninger A.L."/>
            <person name="Cunningham G."/>
            <person name="Chiu C.Y."/>
            <person name="Miller S."/>
        </authorList>
    </citation>
    <scope>NUCLEOTIDE SEQUENCE [LARGE SCALE GENOMIC DNA]</scope>
    <source>
        <strain evidence="6">GUC1</strain>
    </source>
</reference>
<reference evidence="4" key="2">
    <citation type="submission" date="2015-04" db="EMBL/GenBank/DDBJ databases">
        <title>Genome sequence of Mycobacterium arupense strain GUC1.</title>
        <authorList>
            <person name="Greninger A.L."/>
            <person name="Cunningham G."/>
            <person name="Chiu C.Y."/>
            <person name="Miller S."/>
        </authorList>
    </citation>
    <scope>NUCLEOTIDE SEQUENCE</scope>
    <source>
        <strain evidence="4">GUC1</strain>
    </source>
</reference>
<feature type="region of interest" description="Disordered" evidence="1">
    <location>
        <begin position="349"/>
        <end position="372"/>
    </location>
</feature>
<organism evidence="4 6">
    <name type="scientific">Mycolicibacter arupensis</name>
    <dbReference type="NCBI Taxonomy" id="342002"/>
    <lineage>
        <taxon>Bacteria</taxon>
        <taxon>Bacillati</taxon>
        <taxon>Actinomycetota</taxon>
        <taxon>Actinomycetes</taxon>
        <taxon>Mycobacteriales</taxon>
        <taxon>Mycobacteriaceae</taxon>
        <taxon>Mycolicibacter</taxon>
    </lineage>
</organism>
<dbReference type="InterPro" id="IPR026004">
    <property type="entry name" value="Septum_form"/>
</dbReference>
<keyword evidence="2" id="KW-0812">Transmembrane</keyword>
<comment type="caution">
    <text evidence="4">The sequence shown here is derived from an EMBL/GenBank/DDBJ whole genome shotgun (WGS) entry which is preliminary data.</text>
</comment>
<keyword evidence="2" id="KW-0472">Membrane</keyword>
<gene>
    <name evidence="5" type="ORF">BST15_12615</name>
    <name evidence="4" type="ORF">WR43_10605</name>
</gene>
<reference evidence="5 7" key="3">
    <citation type="submission" date="2016-12" db="EMBL/GenBank/DDBJ databases">
        <title>The new phylogeny of genus Mycobacterium.</title>
        <authorList>
            <person name="Tortoli E."/>
            <person name="Trovato A."/>
            <person name="Cirillo D.M."/>
        </authorList>
    </citation>
    <scope>NUCLEOTIDE SEQUENCE [LARGE SCALE GENOMIC DNA]</scope>
    <source>
        <strain evidence="5 7">DSM 44942</strain>
    </source>
</reference>
<feature type="transmembrane region" description="Helical" evidence="2">
    <location>
        <begin position="31"/>
        <end position="54"/>
    </location>
</feature>
<dbReference type="AlphaFoldDB" id="A0A0F5MWY7"/>
<feature type="domain" description="Septum formation-related" evidence="3">
    <location>
        <begin position="97"/>
        <end position="322"/>
    </location>
</feature>
<dbReference type="Proteomes" id="UP000034416">
    <property type="component" value="Unassembled WGS sequence"/>
</dbReference>
<accession>A0A0F5MWY7</accession>